<feature type="domain" description="Alcohol dehydrogenase-like N-terminal" evidence="6">
    <location>
        <begin position="44"/>
        <end position="160"/>
    </location>
</feature>
<dbReference type="Pfam" id="PF08240">
    <property type="entry name" value="ADH_N"/>
    <property type="match status" value="1"/>
</dbReference>
<dbReference type="InterPro" id="IPR036291">
    <property type="entry name" value="NAD(P)-bd_dom_sf"/>
</dbReference>
<evidence type="ECO:0000259" key="6">
    <source>
        <dbReference type="Pfam" id="PF08240"/>
    </source>
</evidence>
<accession>A0A494Y3M2</accession>
<dbReference type="Proteomes" id="UP000282076">
    <property type="component" value="Unassembled WGS sequence"/>
</dbReference>
<dbReference type="Gene3D" id="3.90.180.10">
    <property type="entry name" value="Medium-chain alcohol dehydrogenases, catalytic domain"/>
    <property type="match status" value="1"/>
</dbReference>
<organism evidence="7 8">
    <name type="scientific">Cohnella endophytica</name>
    <dbReference type="NCBI Taxonomy" id="2419778"/>
    <lineage>
        <taxon>Bacteria</taxon>
        <taxon>Bacillati</taxon>
        <taxon>Bacillota</taxon>
        <taxon>Bacilli</taxon>
        <taxon>Bacillales</taxon>
        <taxon>Paenibacillaceae</taxon>
        <taxon>Cohnella</taxon>
    </lineage>
</organism>
<evidence type="ECO:0000256" key="3">
    <source>
        <dbReference type="ARBA" id="ARBA00022723"/>
    </source>
</evidence>
<comment type="caution">
    <text evidence="7">The sequence shown here is derived from an EMBL/GenBank/DDBJ whole genome shotgun (WGS) entry which is preliminary data.</text>
</comment>
<evidence type="ECO:0000313" key="7">
    <source>
        <dbReference type="EMBL" id="RKP54516.1"/>
    </source>
</evidence>
<comment type="similarity">
    <text evidence="2">Belongs to the zinc-containing alcohol dehydrogenase family.</text>
</comment>
<evidence type="ECO:0000256" key="4">
    <source>
        <dbReference type="ARBA" id="ARBA00022833"/>
    </source>
</evidence>
<proteinExistence type="inferred from homology"/>
<dbReference type="GO" id="GO:0016491">
    <property type="term" value="F:oxidoreductase activity"/>
    <property type="evidence" value="ECO:0007669"/>
    <property type="project" value="UniProtKB-KW"/>
</dbReference>
<dbReference type="SUPFAM" id="SSF51735">
    <property type="entry name" value="NAD(P)-binding Rossmann-fold domains"/>
    <property type="match status" value="1"/>
</dbReference>
<reference evidence="7 8" key="1">
    <citation type="submission" date="2018-10" db="EMBL/GenBank/DDBJ databases">
        <title>Cohnella sp. M2MS4P-1, whole genome shotgun sequence.</title>
        <authorList>
            <person name="Tuo L."/>
        </authorList>
    </citation>
    <scope>NUCLEOTIDE SEQUENCE [LARGE SCALE GENOMIC DNA]</scope>
    <source>
        <strain evidence="7 8">M2MS4P-1</strain>
    </source>
</reference>
<dbReference type="Gene3D" id="3.40.50.720">
    <property type="entry name" value="NAD(P)-binding Rossmann-like Domain"/>
    <property type="match status" value="1"/>
</dbReference>
<name>A0A494Y3M2_9BACL</name>
<gene>
    <name evidence="7" type="ORF">D7Z26_13850</name>
</gene>
<dbReference type="GO" id="GO:0008270">
    <property type="term" value="F:zinc ion binding"/>
    <property type="evidence" value="ECO:0007669"/>
    <property type="project" value="InterPro"/>
</dbReference>
<dbReference type="InterPro" id="IPR002328">
    <property type="entry name" value="ADH_Zn_CS"/>
</dbReference>
<dbReference type="RefSeq" id="WP_120977620.1">
    <property type="nucleotide sequence ID" value="NZ_RBZM01000005.1"/>
</dbReference>
<dbReference type="OrthoDB" id="9777057at2"/>
<dbReference type="SUPFAM" id="SSF50129">
    <property type="entry name" value="GroES-like"/>
    <property type="match status" value="1"/>
</dbReference>
<keyword evidence="8" id="KW-1185">Reference proteome</keyword>
<dbReference type="PROSITE" id="PS00059">
    <property type="entry name" value="ADH_ZINC"/>
    <property type="match status" value="1"/>
</dbReference>
<dbReference type="InterPro" id="IPR013154">
    <property type="entry name" value="ADH-like_N"/>
</dbReference>
<dbReference type="AlphaFoldDB" id="A0A494Y3M2"/>
<evidence type="ECO:0000256" key="2">
    <source>
        <dbReference type="ARBA" id="ARBA00008072"/>
    </source>
</evidence>
<evidence type="ECO:0000313" key="8">
    <source>
        <dbReference type="Proteomes" id="UP000282076"/>
    </source>
</evidence>
<evidence type="ECO:0000256" key="5">
    <source>
        <dbReference type="ARBA" id="ARBA00023002"/>
    </source>
</evidence>
<evidence type="ECO:0000256" key="1">
    <source>
        <dbReference type="ARBA" id="ARBA00001947"/>
    </source>
</evidence>
<dbReference type="PANTHER" id="PTHR43161">
    <property type="entry name" value="SORBITOL DEHYDROGENASE"/>
    <property type="match status" value="1"/>
</dbReference>
<comment type="cofactor">
    <cofactor evidence="1">
        <name>Zn(2+)</name>
        <dbReference type="ChEBI" id="CHEBI:29105"/>
    </cofactor>
</comment>
<keyword evidence="5" id="KW-0560">Oxidoreductase</keyword>
<sequence length="375" mass="40980">MKTKAIIVQADYAPKEGIPNPTPNQIYKNATLSIQERNLGHLRPHDIRVKMHYIGICGTDVHVASNDPATQYITCSAPLSIPVNGRVIGHEGVGEIIETGEMVTYFRPGMIVAFESIIACNQCTVCRRGDFNQCKNAELLGLEKDGLLGSVVDLPASIAHDLTGFIRSTYDWIAATNIEPAAVAYLGCENAVLRPGEKVVIFGAGPIGAFSAMLCRKVFGAAEVHVVEPNPFRRDLAGKWADRTYDISEFFDGELQQIDVVIETSAILHNITSVFPRLNANARVILLGRKGEPLQINDVDHLITNAITIKGSRGHLGGAYLKIMDLHYACRINLNDIVTTLVNGLKAGMNLLQNPEIIENENCKVIIDLTSKIEE</sequence>
<keyword evidence="3" id="KW-0479">Metal-binding</keyword>
<dbReference type="EMBL" id="RBZM01000005">
    <property type="protein sequence ID" value="RKP54516.1"/>
    <property type="molecule type" value="Genomic_DNA"/>
</dbReference>
<dbReference type="InterPro" id="IPR011032">
    <property type="entry name" value="GroES-like_sf"/>
</dbReference>
<protein>
    <submittedName>
        <fullName evidence="7">Alcohol dehydrogenase</fullName>
    </submittedName>
</protein>
<keyword evidence="4" id="KW-0862">Zinc</keyword>